<keyword evidence="2" id="KW-1185">Reference proteome</keyword>
<dbReference type="Proteomes" id="UP001642482">
    <property type="component" value="Unassembled WGS sequence"/>
</dbReference>
<organism evidence="1 2">
    <name type="scientific">Sporothrix eucalyptigena</name>
    <dbReference type="NCBI Taxonomy" id="1812306"/>
    <lineage>
        <taxon>Eukaryota</taxon>
        <taxon>Fungi</taxon>
        <taxon>Dikarya</taxon>
        <taxon>Ascomycota</taxon>
        <taxon>Pezizomycotina</taxon>
        <taxon>Sordariomycetes</taxon>
        <taxon>Sordariomycetidae</taxon>
        <taxon>Ophiostomatales</taxon>
        <taxon>Ophiostomataceae</taxon>
        <taxon>Sporothrix</taxon>
    </lineage>
</organism>
<comment type="caution">
    <text evidence="1">The sequence shown here is derived from an EMBL/GenBank/DDBJ whole genome shotgun (WGS) entry which is preliminary data.</text>
</comment>
<protein>
    <submittedName>
        <fullName evidence="1">Uncharacterized protein</fullName>
    </submittedName>
</protein>
<reference evidence="1 2" key="1">
    <citation type="submission" date="2024-01" db="EMBL/GenBank/DDBJ databases">
        <authorList>
            <person name="Allen C."/>
            <person name="Tagirdzhanova G."/>
        </authorList>
    </citation>
    <scope>NUCLEOTIDE SEQUENCE [LARGE SCALE GENOMIC DNA]</scope>
</reference>
<dbReference type="EMBL" id="CAWUHD010000083">
    <property type="protein sequence ID" value="CAK7229048.1"/>
    <property type="molecule type" value="Genomic_DNA"/>
</dbReference>
<accession>A0ABP0CAI9</accession>
<sequence>MTPPPSTGPGQGTVDKLATFFLSKFQETKQESNLATLQCGTQLKFEALEKMLQEQALAMSGLRTEMHTDLQSEIQSFRDKAASYFLEKFTAQLDTLGARRSEKSELALSRLEHRVDDEIKNLGDQLSDLSTKVAISNAALSAAIDDTGKKICYGDDASAESLQRCESEFRSKLSRLESLIESSKI</sequence>
<gene>
    <name evidence="1" type="ORF">SEUCBS140593_007116</name>
</gene>
<evidence type="ECO:0000313" key="2">
    <source>
        <dbReference type="Proteomes" id="UP001642482"/>
    </source>
</evidence>
<name>A0ABP0CAI9_9PEZI</name>
<proteinExistence type="predicted"/>
<evidence type="ECO:0000313" key="1">
    <source>
        <dbReference type="EMBL" id="CAK7229048.1"/>
    </source>
</evidence>